<feature type="transmembrane region" description="Helical" evidence="8">
    <location>
        <begin position="258"/>
        <end position="277"/>
    </location>
</feature>
<dbReference type="GeneID" id="28251442"/>
<dbReference type="AlphaFoldDB" id="A0A1B1A6Z6"/>
<feature type="transmembrane region" description="Helical" evidence="8">
    <location>
        <begin position="316"/>
        <end position="338"/>
    </location>
</feature>
<geneLocation type="plasmid" evidence="9 10">
    <name>unnamed1</name>
</geneLocation>
<evidence type="ECO:0000256" key="1">
    <source>
        <dbReference type="ARBA" id="ARBA00004651"/>
    </source>
</evidence>
<evidence type="ECO:0000313" key="10">
    <source>
        <dbReference type="Proteomes" id="UP000013243"/>
    </source>
</evidence>
<evidence type="ECO:0000256" key="2">
    <source>
        <dbReference type="ARBA" id="ARBA00007935"/>
    </source>
</evidence>
<evidence type="ECO:0000256" key="4">
    <source>
        <dbReference type="ARBA" id="ARBA00022475"/>
    </source>
</evidence>
<dbReference type="InterPro" id="IPR037294">
    <property type="entry name" value="ABC_BtuC-like"/>
</dbReference>
<evidence type="ECO:0000256" key="5">
    <source>
        <dbReference type="ARBA" id="ARBA00022692"/>
    </source>
</evidence>
<evidence type="ECO:0000313" key="9">
    <source>
        <dbReference type="EMBL" id="ANP42355.1"/>
    </source>
</evidence>
<feature type="transmembrane region" description="Helical" evidence="8">
    <location>
        <begin position="233"/>
        <end position="252"/>
    </location>
</feature>
<comment type="similarity">
    <text evidence="2">Belongs to the binding-protein-dependent transport system permease family. FecCD subfamily.</text>
</comment>
<reference evidence="9 10" key="1">
    <citation type="journal article" date="2016" name="ISME J.">
        <title>Global occurrence and heterogeneity of the Roseobacter-clade species Ruegeria mobilis.</title>
        <authorList>
            <person name="Sonnenschein E."/>
            <person name="Gram L."/>
        </authorList>
    </citation>
    <scope>NUCLEOTIDE SEQUENCE [LARGE SCALE GENOMIC DNA]</scope>
    <source>
        <strain evidence="9 10">F1926</strain>
        <plasmid evidence="9 10">unnamed1</plasmid>
    </source>
</reference>
<comment type="subcellular location">
    <subcellularLocation>
        <location evidence="1">Cell membrane</location>
        <topology evidence="1">Multi-pass membrane protein</topology>
    </subcellularLocation>
</comment>
<dbReference type="RefSeq" id="WP_005627512.1">
    <property type="nucleotide sequence ID" value="NZ_CP015231.1"/>
</dbReference>
<feature type="transmembrane region" description="Helical" evidence="8">
    <location>
        <begin position="289"/>
        <end position="310"/>
    </location>
</feature>
<feature type="transmembrane region" description="Helical" evidence="8">
    <location>
        <begin position="200"/>
        <end position="221"/>
    </location>
</feature>
<dbReference type="KEGG" id="rmb:K529_016375"/>
<dbReference type="SUPFAM" id="SSF81345">
    <property type="entry name" value="ABC transporter involved in vitamin B12 uptake, BtuC"/>
    <property type="match status" value="1"/>
</dbReference>
<dbReference type="PANTHER" id="PTHR30472">
    <property type="entry name" value="FERRIC ENTEROBACTIN TRANSPORT SYSTEM PERMEASE PROTEIN"/>
    <property type="match status" value="1"/>
</dbReference>
<dbReference type="Gene3D" id="1.10.3470.10">
    <property type="entry name" value="ABC transporter involved in vitamin B12 uptake, BtuC"/>
    <property type="match status" value="1"/>
</dbReference>
<protein>
    <recommendedName>
        <fullName evidence="11">Iron ABC transporter permease</fullName>
    </recommendedName>
</protein>
<accession>A0A1B1A6Z6</accession>
<feature type="transmembrane region" description="Helical" evidence="8">
    <location>
        <begin position="156"/>
        <end position="180"/>
    </location>
</feature>
<name>A0A1B1A6Z6_9RHOB</name>
<organism evidence="9 10">
    <name type="scientific">Tritonibacter mobilis F1926</name>
    <dbReference type="NCBI Taxonomy" id="1265309"/>
    <lineage>
        <taxon>Bacteria</taxon>
        <taxon>Pseudomonadati</taxon>
        <taxon>Pseudomonadota</taxon>
        <taxon>Alphaproteobacteria</taxon>
        <taxon>Rhodobacterales</taxon>
        <taxon>Paracoccaceae</taxon>
        <taxon>Tritonibacter</taxon>
    </lineage>
</organism>
<evidence type="ECO:0000256" key="8">
    <source>
        <dbReference type="SAM" id="Phobius"/>
    </source>
</evidence>
<dbReference type="CDD" id="cd06550">
    <property type="entry name" value="TM_ABC_iron-siderophores_like"/>
    <property type="match status" value="1"/>
</dbReference>
<keyword evidence="5 8" id="KW-0812">Transmembrane</keyword>
<dbReference type="InterPro" id="IPR000522">
    <property type="entry name" value="ABC_transptr_permease_BtuC"/>
</dbReference>
<dbReference type="GO" id="GO:0033214">
    <property type="term" value="P:siderophore-iron import into cell"/>
    <property type="evidence" value="ECO:0007669"/>
    <property type="project" value="TreeGrafter"/>
</dbReference>
<dbReference type="EMBL" id="CP015231">
    <property type="protein sequence ID" value="ANP42355.1"/>
    <property type="molecule type" value="Genomic_DNA"/>
</dbReference>
<feature type="transmembrane region" description="Helical" evidence="8">
    <location>
        <begin position="65"/>
        <end position="85"/>
    </location>
</feature>
<feature type="transmembrane region" description="Helical" evidence="8">
    <location>
        <begin position="123"/>
        <end position="144"/>
    </location>
</feature>
<evidence type="ECO:0000256" key="3">
    <source>
        <dbReference type="ARBA" id="ARBA00022448"/>
    </source>
</evidence>
<keyword evidence="7 8" id="KW-0472">Membrane</keyword>
<dbReference type="GO" id="GO:0005886">
    <property type="term" value="C:plasma membrane"/>
    <property type="evidence" value="ECO:0007669"/>
    <property type="project" value="UniProtKB-SubCell"/>
</dbReference>
<dbReference type="OrthoDB" id="9811975at2"/>
<keyword evidence="3" id="KW-0813">Transport</keyword>
<feature type="transmembrane region" description="Helical" evidence="8">
    <location>
        <begin position="97"/>
        <end position="117"/>
    </location>
</feature>
<dbReference type="Pfam" id="PF01032">
    <property type="entry name" value="FecCD"/>
    <property type="match status" value="1"/>
</dbReference>
<gene>
    <name evidence="9" type="ORF">K529_016375</name>
</gene>
<dbReference type="PANTHER" id="PTHR30472:SF1">
    <property type="entry name" value="FE(3+) DICITRATE TRANSPORT SYSTEM PERMEASE PROTEIN FECC-RELATED"/>
    <property type="match status" value="1"/>
</dbReference>
<keyword evidence="6 8" id="KW-1133">Transmembrane helix</keyword>
<dbReference type="GO" id="GO:0022857">
    <property type="term" value="F:transmembrane transporter activity"/>
    <property type="evidence" value="ECO:0007669"/>
    <property type="project" value="InterPro"/>
</dbReference>
<evidence type="ECO:0000256" key="6">
    <source>
        <dbReference type="ARBA" id="ARBA00022989"/>
    </source>
</evidence>
<evidence type="ECO:0008006" key="11">
    <source>
        <dbReference type="Google" id="ProtNLM"/>
    </source>
</evidence>
<keyword evidence="9" id="KW-0614">Plasmid</keyword>
<sequence>MRGSISRSKLSISLQGSLCLTALGLGVIASLSFGARDVPAAVVWQALFHFDASDPLHALVRGLRLQRALTATACGAALAIAGVLMQSLTRNPLADPGLMGVNAGAALSVVVLTWSLGPQPTTILTLTASFGAGIAALTVWLLAGGTKSTVGRGLSIRLPLAGTAISSLCLSLVAAIVLLQTESREVYRFWMVGALGQTDFETLTLVLPFLLCGIGLAALCCRGLNAMALGGDIASGLGVHPALVATLALISITLLSGGAVALAGPIGFVGLVIPHIARAISGASLGTTLAFAGPMGAILVLACDTIGRIAARPSEVPIGLVLALIGGPAFMIVLAKILGERS</sequence>
<keyword evidence="4" id="KW-1003">Cell membrane</keyword>
<proteinExistence type="inferred from homology"/>
<evidence type="ECO:0000256" key="7">
    <source>
        <dbReference type="ARBA" id="ARBA00023136"/>
    </source>
</evidence>
<dbReference type="Proteomes" id="UP000013243">
    <property type="component" value="Plasmid unnamed1"/>
</dbReference>